<protein>
    <submittedName>
        <fullName evidence="1">Unannotated protein</fullName>
    </submittedName>
</protein>
<gene>
    <name evidence="1" type="ORF">UFOPK2958_00565</name>
</gene>
<name>A0A6J6WGW5_9ZZZZ</name>
<organism evidence="1">
    <name type="scientific">freshwater metagenome</name>
    <dbReference type="NCBI Taxonomy" id="449393"/>
    <lineage>
        <taxon>unclassified sequences</taxon>
        <taxon>metagenomes</taxon>
        <taxon>ecological metagenomes</taxon>
    </lineage>
</organism>
<accession>A0A6J6WGW5</accession>
<reference evidence="1" key="1">
    <citation type="submission" date="2020-05" db="EMBL/GenBank/DDBJ databases">
        <authorList>
            <person name="Chiriac C."/>
            <person name="Salcher M."/>
            <person name="Ghai R."/>
            <person name="Kavagutti S V."/>
        </authorList>
    </citation>
    <scope>NUCLEOTIDE SEQUENCE</scope>
</reference>
<dbReference type="EMBL" id="CAFAAB010000049">
    <property type="protein sequence ID" value="CAB4781407.1"/>
    <property type="molecule type" value="Genomic_DNA"/>
</dbReference>
<evidence type="ECO:0000313" key="1">
    <source>
        <dbReference type="EMBL" id="CAB4781407.1"/>
    </source>
</evidence>
<proteinExistence type="predicted"/>
<dbReference type="AlphaFoldDB" id="A0A6J6WGW5"/>
<sequence length="74" mass="8475">MAESFNPQDMVLRFRERADAVQRRGLPPIEGADRQRFIEAARLDFQDYAMIGDAKATLEDGILRLEIDLRPPSN</sequence>